<dbReference type="CDD" id="cd05233">
    <property type="entry name" value="SDR_c"/>
    <property type="match status" value="1"/>
</dbReference>
<dbReference type="EMBL" id="JAECVW010000011">
    <property type="protein sequence ID" value="MBH8596191.1"/>
    <property type="molecule type" value="Genomic_DNA"/>
</dbReference>
<gene>
    <name evidence="5" type="ORF">I8U20_12860</name>
</gene>
<feature type="domain" description="Ketoreductase" evidence="4">
    <location>
        <begin position="4"/>
        <end position="184"/>
    </location>
</feature>
<comment type="similarity">
    <text evidence="1 3">Belongs to the short-chain dehydrogenases/reductases (SDR) family.</text>
</comment>
<dbReference type="Gene3D" id="3.40.50.720">
    <property type="entry name" value="NAD(P)-binding Rossmann-like Domain"/>
    <property type="match status" value="1"/>
</dbReference>
<dbReference type="FunFam" id="3.40.50.720:FF:000084">
    <property type="entry name" value="Short-chain dehydrogenase reductase"/>
    <property type="match status" value="1"/>
</dbReference>
<dbReference type="SMART" id="SM00822">
    <property type="entry name" value="PKS_KR"/>
    <property type="match status" value="1"/>
</dbReference>
<dbReference type="AlphaFoldDB" id="A0A8I1DGS5"/>
<evidence type="ECO:0000259" key="4">
    <source>
        <dbReference type="SMART" id="SM00822"/>
    </source>
</evidence>
<proteinExistence type="inferred from homology"/>
<dbReference type="InterPro" id="IPR057326">
    <property type="entry name" value="KR_dom"/>
</dbReference>
<name>A0A8I1DGS5_THEIN</name>
<dbReference type="InterPro" id="IPR036291">
    <property type="entry name" value="NAD(P)-bd_dom_sf"/>
</dbReference>
<reference evidence="5 6" key="1">
    <citation type="submission" date="2020-12" db="EMBL/GenBank/DDBJ databases">
        <title>WGS of Thermoactinomyces spp.</title>
        <authorList>
            <person name="Cheng K."/>
        </authorList>
    </citation>
    <scope>NUCLEOTIDE SEQUENCE [LARGE SCALE GENOMIC DNA]</scope>
    <source>
        <strain evidence="6">CICC 10671\DSM 43846</strain>
    </source>
</reference>
<dbReference type="PRINTS" id="PR00081">
    <property type="entry name" value="GDHRDH"/>
</dbReference>
<dbReference type="GO" id="GO:0016491">
    <property type="term" value="F:oxidoreductase activity"/>
    <property type="evidence" value="ECO:0007669"/>
    <property type="project" value="UniProtKB-KW"/>
</dbReference>
<dbReference type="Proteomes" id="UP000633619">
    <property type="component" value="Unassembled WGS sequence"/>
</dbReference>
<accession>A0A8I1DGS5</accession>
<dbReference type="GO" id="GO:0008206">
    <property type="term" value="P:bile acid metabolic process"/>
    <property type="evidence" value="ECO:0007669"/>
    <property type="project" value="UniProtKB-ARBA"/>
</dbReference>
<dbReference type="SUPFAM" id="SSF51735">
    <property type="entry name" value="NAD(P)-binding Rossmann-fold domains"/>
    <property type="match status" value="1"/>
</dbReference>
<dbReference type="Pfam" id="PF00106">
    <property type="entry name" value="adh_short"/>
    <property type="match status" value="1"/>
</dbReference>
<dbReference type="InterPro" id="IPR002347">
    <property type="entry name" value="SDR_fam"/>
</dbReference>
<protein>
    <submittedName>
        <fullName evidence="5">SDR family oxidoreductase</fullName>
    </submittedName>
</protein>
<dbReference type="PANTHER" id="PTHR44196">
    <property type="entry name" value="DEHYDROGENASE/REDUCTASE SDR FAMILY MEMBER 7B"/>
    <property type="match status" value="1"/>
</dbReference>
<dbReference type="GO" id="GO:0016020">
    <property type="term" value="C:membrane"/>
    <property type="evidence" value="ECO:0007669"/>
    <property type="project" value="TreeGrafter"/>
</dbReference>
<evidence type="ECO:0000256" key="2">
    <source>
        <dbReference type="ARBA" id="ARBA00023002"/>
    </source>
</evidence>
<dbReference type="PANTHER" id="PTHR44196:SF1">
    <property type="entry name" value="DEHYDROGENASE_REDUCTASE SDR FAMILY MEMBER 7B"/>
    <property type="match status" value="1"/>
</dbReference>
<keyword evidence="2" id="KW-0560">Oxidoreductase</keyword>
<dbReference type="PRINTS" id="PR00080">
    <property type="entry name" value="SDRFAMILY"/>
</dbReference>
<organism evidence="5 6">
    <name type="scientific">Thermoactinomyces intermedius</name>
    <dbReference type="NCBI Taxonomy" id="2024"/>
    <lineage>
        <taxon>Bacteria</taxon>
        <taxon>Bacillati</taxon>
        <taxon>Bacillota</taxon>
        <taxon>Bacilli</taxon>
        <taxon>Bacillales</taxon>
        <taxon>Thermoactinomycetaceae</taxon>
        <taxon>Thermoactinomyces</taxon>
    </lineage>
</organism>
<evidence type="ECO:0000256" key="3">
    <source>
        <dbReference type="RuleBase" id="RU000363"/>
    </source>
</evidence>
<keyword evidence="6" id="KW-1185">Reference proteome</keyword>
<comment type="caution">
    <text evidence="5">The sequence shown here is derived from an EMBL/GenBank/DDBJ whole genome shotgun (WGS) entry which is preliminary data.</text>
</comment>
<dbReference type="RefSeq" id="WP_181732868.1">
    <property type="nucleotide sequence ID" value="NZ_JACEIR010000013.1"/>
</dbReference>
<evidence type="ECO:0000313" key="6">
    <source>
        <dbReference type="Proteomes" id="UP000633619"/>
    </source>
</evidence>
<sequence>MSNPVVLVTGATSGIGEAIARKLPDQGYVPVLLGRRASRLKEIHRELNRGSYYPCDITNEAEVKPVVEEIIQTYGRVDVLINNAGYGCFGGFLDVSPEDYRGMMETNYLGAVRMVRHVLPHMLRAGHGRIINIASLAGLTGIPNLAGYCASKFALIGFSEALNLEYAPVIRVGVLCPGPVMTPFFRGENPRRHFPPLIAGQMLKAEEVARYALKMIKHPKTVVIPKKLKWALQLRKWFPSLYFWATRRIYRQLDPNPHKSPSHSVSEI</sequence>
<evidence type="ECO:0000256" key="1">
    <source>
        <dbReference type="ARBA" id="ARBA00006484"/>
    </source>
</evidence>
<evidence type="ECO:0000313" key="5">
    <source>
        <dbReference type="EMBL" id="MBH8596191.1"/>
    </source>
</evidence>